<dbReference type="PROSITE" id="PS51819">
    <property type="entry name" value="VOC"/>
    <property type="match status" value="1"/>
</dbReference>
<dbReference type="RefSeq" id="WP_055968330.1">
    <property type="nucleotide sequence ID" value="NZ_FMYN01000001.1"/>
</dbReference>
<dbReference type="InterPro" id="IPR037523">
    <property type="entry name" value="VOC_core"/>
</dbReference>
<evidence type="ECO:0000313" key="2">
    <source>
        <dbReference type="EMBL" id="KSU50897.1"/>
    </source>
</evidence>
<protein>
    <submittedName>
        <fullName evidence="2">Glyoxalase</fullName>
    </submittedName>
</protein>
<evidence type="ECO:0000313" key="3">
    <source>
        <dbReference type="Proteomes" id="UP000053797"/>
    </source>
</evidence>
<comment type="caution">
    <text evidence="2">The sequence shown here is derived from an EMBL/GenBank/DDBJ whole genome shotgun (WGS) entry which is preliminary data.</text>
</comment>
<proteinExistence type="predicted"/>
<sequence>MKQIHHICIQTTDYAASKQFYEQLGFSLIQESPGFHDRAFNSWLRLGDFYIELQTPKSGQPFTDYTKQAAGPVHFALYVDDLQEEVARLERLGMPFLPKHGGNIYFVVDGHLSKLKAPEGTIIELRDTFAIEG</sequence>
<feature type="domain" description="VOC" evidence="1">
    <location>
        <begin position="3"/>
        <end position="128"/>
    </location>
</feature>
<name>A0A0V8GLB0_9BACL</name>
<dbReference type="Pfam" id="PF13669">
    <property type="entry name" value="Glyoxalase_4"/>
    <property type="match status" value="1"/>
</dbReference>
<accession>A0A0V8GLB0</accession>
<gene>
    <name evidence="2" type="ORF">AS033_05820</name>
</gene>
<dbReference type="Proteomes" id="UP000053797">
    <property type="component" value="Unassembled WGS sequence"/>
</dbReference>
<evidence type="ECO:0000259" key="1">
    <source>
        <dbReference type="PROSITE" id="PS51819"/>
    </source>
</evidence>
<dbReference type="SUPFAM" id="SSF54593">
    <property type="entry name" value="Glyoxalase/Bleomycin resistance protein/Dihydroxybiphenyl dioxygenase"/>
    <property type="match status" value="1"/>
</dbReference>
<dbReference type="InterPro" id="IPR029068">
    <property type="entry name" value="Glyas_Bleomycin-R_OHBP_Dase"/>
</dbReference>
<organism evidence="2 3">
    <name type="scientific">Exiguobacterium indicum</name>
    <dbReference type="NCBI Taxonomy" id="296995"/>
    <lineage>
        <taxon>Bacteria</taxon>
        <taxon>Bacillati</taxon>
        <taxon>Bacillota</taxon>
        <taxon>Bacilli</taxon>
        <taxon>Bacillales</taxon>
        <taxon>Bacillales Family XII. Incertae Sedis</taxon>
        <taxon>Exiguobacterium</taxon>
    </lineage>
</organism>
<dbReference type="Gene3D" id="3.10.180.10">
    <property type="entry name" value="2,3-Dihydroxybiphenyl 1,2-Dioxygenase, domain 1"/>
    <property type="match status" value="1"/>
</dbReference>
<dbReference type="EMBL" id="LNQL01000001">
    <property type="protein sequence ID" value="KSU50897.1"/>
    <property type="molecule type" value="Genomic_DNA"/>
</dbReference>
<dbReference type="AlphaFoldDB" id="A0A0V8GLB0"/>
<reference evidence="2 3" key="1">
    <citation type="journal article" date="2015" name="Int. J. Syst. Evol. Microbiol.">
        <title>Exiguobacterium enclense sp. nov., isolated from sediment.</title>
        <authorList>
            <person name="Dastager S.G."/>
            <person name="Mawlankar R."/>
            <person name="Sonalkar V.V."/>
            <person name="Thorat M.N."/>
            <person name="Mual P."/>
            <person name="Verma A."/>
            <person name="Krishnamurthi S."/>
            <person name="Tang S.K."/>
            <person name="Li W.J."/>
        </authorList>
    </citation>
    <scope>NUCLEOTIDE SEQUENCE [LARGE SCALE GENOMIC DNA]</scope>
    <source>
        <strain evidence="2 3">NIO-1109</strain>
    </source>
</reference>
<dbReference type="OrthoDB" id="375220at2"/>